<feature type="transmembrane region" description="Helical" evidence="1">
    <location>
        <begin position="243"/>
        <end position="265"/>
    </location>
</feature>
<gene>
    <name evidence="2" type="ORF">A2W32_00585</name>
</gene>
<sequence length="267" mass="28740">MKTVRHVYILYYAFSFLLVFSFSHLVSCPVKVANAAGSTGVALSVPVASEGSGPGNILSYIDGIYVLTSTPYDNFMYGVITDTPIISIRDLDLGEDNSRFVTSFGESMVKVSGVNGSIKKGEYVTSSKIPGIGQKANKSGFVLGLALEDFNGSSQSDIGDLLVFVDIKSVYIEDTSIGITEVLKSGSGILFLTPVTILRYILSALLVLTAFVIGVVTFIRSTGKSIEALSKDPLVNRTIKISVIYHFILTLIVILVGLIISYFIITY</sequence>
<accession>A0A1F4UX14</accession>
<organism evidence="2 3">
    <name type="scientific">candidate division WWE3 bacterium RBG_16_37_10</name>
    <dbReference type="NCBI Taxonomy" id="1802610"/>
    <lineage>
        <taxon>Bacteria</taxon>
        <taxon>Katanobacteria</taxon>
    </lineage>
</organism>
<name>A0A1F4UX14_UNCKA</name>
<dbReference type="Proteomes" id="UP000177371">
    <property type="component" value="Unassembled WGS sequence"/>
</dbReference>
<feature type="transmembrane region" description="Helical" evidence="1">
    <location>
        <begin position="7"/>
        <end position="26"/>
    </location>
</feature>
<comment type="caution">
    <text evidence="2">The sequence shown here is derived from an EMBL/GenBank/DDBJ whole genome shotgun (WGS) entry which is preliminary data.</text>
</comment>
<reference evidence="2 3" key="1">
    <citation type="journal article" date="2016" name="Nat. Commun.">
        <title>Thousands of microbial genomes shed light on interconnected biogeochemical processes in an aquifer system.</title>
        <authorList>
            <person name="Anantharaman K."/>
            <person name="Brown C.T."/>
            <person name="Hug L.A."/>
            <person name="Sharon I."/>
            <person name="Castelle C.J."/>
            <person name="Probst A.J."/>
            <person name="Thomas B.C."/>
            <person name="Singh A."/>
            <person name="Wilkins M.J."/>
            <person name="Karaoz U."/>
            <person name="Brodie E.L."/>
            <person name="Williams K.H."/>
            <person name="Hubbard S.S."/>
            <person name="Banfield J.F."/>
        </authorList>
    </citation>
    <scope>NUCLEOTIDE SEQUENCE [LARGE SCALE GENOMIC DNA]</scope>
</reference>
<evidence type="ECO:0000313" key="2">
    <source>
        <dbReference type="EMBL" id="OGC49481.1"/>
    </source>
</evidence>
<proteinExistence type="predicted"/>
<evidence type="ECO:0000313" key="3">
    <source>
        <dbReference type="Proteomes" id="UP000177371"/>
    </source>
</evidence>
<dbReference type="AlphaFoldDB" id="A0A1F4UX14"/>
<dbReference type="EMBL" id="MEUT01000050">
    <property type="protein sequence ID" value="OGC49481.1"/>
    <property type="molecule type" value="Genomic_DNA"/>
</dbReference>
<keyword evidence="1" id="KW-0472">Membrane</keyword>
<keyword evidence="1" id="KW-1133">Transmembrane helix</keyword>
<protein>
    <submittedName>
        <fullName evidence="2">Uncharacterized protein</fullName>
    </submittedName>
</protein>
<feature type="transmembrane region" description="Helical" evidence="1">
    <location>
        <begin position="200"/>
        <end position="222"/>
    </location>
</feature>
<keyword evidence="1" id="KW-0812">Transmembrane</keyword>
<evidence type="ECO:0000256" key="1">
    <source>
        <dbReference type="SAM" id="Phobius"/>
    </source>
</evidence>